<name>A0ACA9PPG4_9GLOM</name>
<dbReference type="EMBL" id="CAJVPW010028848">
    <property type="protein sequence ID" value="CAG8719456.1"/>
    <property type="molecule type" value="Genomic_DNA"/>
</dbReference>
<evidence type="ECO:0000313" key="2">
    <source>
        <dbReference type="Proteomes" id="UP000789366"/>
    </source>
</evidence>
<accession>A0ACA9PPG4</accession>
<gene>
    <name evidence="1" type="ORF">SPELUC_LOCUS12331</name>
</gene>
<dbReference type="Proteomes" id="UP000789366">
    <property type="component" value="Unassembled WGS sequence"/>
</dbReference>
<reference evidence="1" key="1">
    <citation type="submission" date="2021-06" db="EMBL/GenBank/DDBJ databases">
        <authorList>
            <person name="Kallberg Y."/>
            <person name="Tangrot J."/>
            <person name="Rosling A."/>
        </authorList>
    </citation>
    <scope>NUCLEOTIDE SEQUENCE</scope>
    <source>
        <strain evidence="1">28 12/20/2015</strain>
    </source>
</reference>
<comment type="caution">
    <text evidence="1">The sequence shown here is derived from an EMBL/GenBank/DDBJ whole genome shotgun (WGS) entry which is preliminary data.</text>
</comment>
<feature type="non-terminal residue" evidence="1">
    <location>
        <position position="1"/>
    </location>
</feature>
<sequence length="243" mass="28649">TQLINVANKDIKEIALTNKYTENNEPKNFYYYSSQYYNAKDENEVFNKLINTEENKKILLDKNYKLFGASFKNKYWALNFGSLYAKDKININSLLKYTNEERAKIGIKKLELNDEEEAVKDWITSPEHKRQIINSDYIYFGAGFTKDIWVLNFGRLYVKDQIDINLLFKLTNNERTKNGAKKLELNNQLVEAAQKYAEYLANKKIYDHIPNALKKIPGITWAENLGHEFEKEEEAIKRWMKST</sequence>
<organism evidence="1 2">
    <name type="scientific">Cetraspora pellucida</name>
    <dbReference type="NCBI Taxonomy" id="1433469"/>
    <lineage>
        <taxon>Eukaryota</taxon>
        <taxon>Fungi</taxon>
        <taxon>Fungi incertae sedis</taxon>
        <taxon>Mucoromycota</taxon>
        <taxon>Glomeromycotina</taxon>
        <taxon>Glomeromycetes</taxon>
        <taxon>Diversisporales</taxon>
        <taxon>Gigasporaceae</taxon>
        <taxon>Cetraspora</taxon>
    </lineage>
</organism>
<keyword evidence="2" id="KW-1185">Reference proteome</keyword>
<evidence type="ECO:0000313" key="1">
    <source>
        <dbReference type="EMBL" id="CAG8719456.1"/>
    </source>
</evidence>
<protein>
    <submittedName>
        <fullName evidence="1">6293_t:CDS:1</fullName>
    </submittedName>
</protein>
<proteinExistence type="predicted"/>